<evidence type="ECO:0000259" key="6">
    <source>
        <dbReference type="Pfam" id="PF04991"/>
    </source>
</evidence>
<evidence type="ECO:0000256" key="3">
    <source>
        <dbReference type="ARBA" id="ARBA00022989"/>
    </source>
</evidence>
<evidence type="ECO:0000256" key="2">
    <source>
        <dbReference type="ARBA" id="ARBA00022692"/>
    </source>
</evidence>
<dbReference type="PANTHER" id="PTHR15407">
    <property type="entry name" value="FUKUTIN-RELATED"/>
    <property type="match status" value="1"/>
</dbReference>
<evidence type="ECO:0000256" key="4">
    <source>
        <dbReference type="ARBA" id="ARBA00023136"/>
    </source>
</evidence>
<comment type="subcellular location">
    <subcellularLocation>
        <location evidence="1">Membrane</location>
        <topology evidence="1">Single-pass membrane protein</topology>
    </subcellularLocation>
</comment>
<evidence type="ECO:0000313" key="8">
    <source>
        <dbReference type="Proteomes" id="UP000664169"/>
    </source>
</evidence>
<name>A0A8H3EBB2_9LECA</name>
<dbReference type="InterPro" id="IPR007074">
    <property type="entry name" value="LicD/FKTN/FKRP_NTP_transf"/>
</dbReference>
<dbReference type="Proteomes" id="UP000664169">
    <property type="component" value="Unassembled WGS sequence"/>
</dbReference>
<keyword evidence="3" id="KW-1133">Transmembrane helix</keyword>
<protein>
    <recommendedName>
        <fullName evidence="6">LicD/FKTN/FKRP nucleotidyltransferase domain-containing protein</fullName>
    </recommendedName>
</protein>
<dbReference type="InterPro" id="IPR009644">
    <property type="entry name" value="FKTN/MNN4/W02B3.4-1"/>
</dbReference>
<evidence type="ECO:0000256" key="1">
    <source>
        <dbReference type="ARBA" id="ARBA00004167"/>
    </source>
</evidence>
<accession>A0A8H3EBB2</accession>
<keyword evidence="2" id="KW-0812">Transmembrane</keyword>
<gene>
    <name evidence="7" type="ORF">GOMPHAMPRED_000605</name>
</gene>
<dbReference type="OrthoDB" id="444255at2759"/>
<dbReference type="GO" id="GO:0009100">
    <property type="term" value="P:glycoprotein metabolic process"/>
    <property type="evidence" value="ECO:0007669"/>
    <property type="project" value="UniProtKB-ARBA"/>
</dbReference>
<keyword evidence="8" id="KW-1185">Reference proteome</keyword>
<keyword evidence="4" id="KW-0472">Membrane</keyword>
<dbReference type="EMBL" id="CAJPDQ010000001">
    <property type="protein sequence ID" value="CAF9903896.1"/>
    <property type="molecule type" value="Genomic_DNA"/>
</dbReference>
<evidence type="ECO:0000313" key="7">
    <source>
        <dbReference type="EMBL" id="CAF9903896.1"/>
    </source>
</evidence>
<proteinExistence type="predicted"/>
<dbReference type="GO" id="GO:0016020">
    <property type="term" value="C:membrane"/>
    <property type="evidence" value="ECO:0007669"/>
    <property type="project" value="UniProtKB-SubCell"/>
</dbReference>
<feature type="domain" description="LicD/FKTN/FKRP nucleotidyltransferase" evidence="6">
    <location>
        <begin position="65"/>
        <end position="162"/>
    </location>
</feature>
<dbReference type="PANTHER" id="PTHR15407:SF32">
    <property type="entry name" value="PROTEIN (MNN4), PUTATIVE (AFU_ORTHOLOGUE AFUA_1G03790)-RELATED"/>
    <property type="match status" value="1"/>
</dbReference>
<feature type="region of interest" description="Disordered" evidence="5">
    <location>
        <begin position="246"/>
        <end position="275"/>
    </location>
</feature>
<dbReference type="AlphaFoldDB" id="A0A8H3EBB2"/>
<comment type="caution">
    <text evidence="7">The sequence shown here is derived from an EMBL/GenBank/DDBJ whole genome shotgun (WGS) entry which is preliminary data.</text>
</comment>
<feature type="region of interest" description="Disordered" evidence="5">
    <location>
        <begin position="1"/>
        <end position="20"/>
    </location>
</feature>
<reference evidence="7" key="1">
    <citation type="submission" date="2021-03" db="EMBL/GenBank/DDBJ databases">
        <authorList>
            <person name="Tagirdzhanova G."/>
        </authorList>
    </citation>
    <scope>NUCLEOTIDE SEQUENCE</scope>
</reference>
<evidence type="ECO:0000256" key="5">
    <source>
        <dbReference type="SAM" id="MobiDB-lite"/>
    </source>
</evidence>
<sequence length="275" mass="32344">MAVDLGDFSGKGGDPKQKFFPDESVFHPHYDGRFTDKVLKEEDRRPHLVAMIQAYLSTMNDLGAESWLMHGSLMGWWWNRKILPWDSDIDTQMTLDTMSFLFNYYQLYTFHYDFPEYENGKNYMLEINPDFSLSNKWDYLNGIDARWIDMSTGIFIDITVVRPNKSSTDPGLLTCKDQHKYNETDLFPLRDSWFEGIPCKVPYNYAWVLEEEYSRDSLSRTEWEGHRFNETTNEWERVKAPTLFKSGTRASSGRGKPRWKKLTEAQKSQAEAWIG</sequence>
<dbReference type="Pfam" id="PF04991">
    <property type="entry name" value="LicD"/>
    <property type="match status" value="1"/>
</dbReference>
<organism evidence="7 8">
    <name type="scientific">Gomphillus americanus</name>
    <dbReference type="NCBI Taxonomy" id="1940652"/>
    <lineage>
        <taxon>Eukaryota</taxon>
        <taxon>Fungi</taxon>
        <taxon>Dikarya</taxon>
        <taxon>Ascomycota</taxon>
        <taxon>Pezizomycotina</taxon>
        <taxon>Lecanoromycetes</taxon>
        <taxon>OSLEUM clade</taxon>
        <taxon>Ostropomycetidae</taxon>
        <taxon>Ostropales</taxon>
        <taxon>Graphidaceae</taxon>
        <taxon>Gomphilloideae</taxon>
        <taxon>Gomphillus</taxon>
    </lineage>
</organism>